<dbReference type="Gene3D" id="3.30.420.10">
    <property type="entry name" value="Ribonuclease H-like superfamily/Ribonuclease H"/>
    <property type="match status" value="1"/>
</dbReference>
<dbReference type="AlphaFoldDB" id="A0AA88XX14"/>
<dbReference type="GO" id="GO:0003676">
    <property type="term" value="F:nucleic acid binding"/>
    <property type="evidence" value="ECO:0007669"/>
    <property type="project" value="InterPro"/>
</dbReference>
<name>A0AA88XX14_PINIB</name>
<proteinExistence type="predicted"/>
<keyword evidence="5" id="KW-1185">Reference proteome</keyword>
<feature type="domain" description="OTU" evidence="2">
    <location>
        <begin position="311"/>
        <end position="440"/>
    </location>
</feature>
<evidence type="ECO:0000313" key="4">
    <source>
        <dbReference type="EMBL" id="KAK3089940.1"/>
    </source>
</evidence>
<protein>
    <recommendedName>
        <fullName evidence="6">OTU domain-containing protein</fullName>
    </recommendedName>
</protein>
<accession>A0AA88XX14</accession>
<dbReference type="SUPFAM" id="SSF54001">
    <property type="entry name" value="Cysteine proteinases"/>
    <property type="match status" value="1"/>
</dbReference>
<dbReference type="PROSITE" id="PS50994">
    <property type="entry name" value="INTEGRASE"/>
    <property type="match status" value="1"/>
</dbReference>
<dbReference type="Pfam" id="PF02338">
    <property type="entry name" value="OTU"/>
    <property type="match status" value="1"/>
</dbReference>
<reference evidence="4" key="1">
    <citation type="submission" date="2019-08" db="EMBL/GenBank/DDBJ databases">
        <title>The improved chromosome-level genome for the pearl oyster Pinctada fucata martensii using PacBio sequencing and Hi-C.</title>
        <authorList>
            <person name="Zheng Z."/>
        </authorList>
    </citation>
    <scope>NUCLEOTIDE SEQUENCE</scope>
    <source>
        <strain evidence="4">ZZ-2019</strain>
        <tissue evidence="4">Adductor muscle</tissue>
    </source>
</reference>
<dbReference type="SUPFAM" id="SSF53098">
    <property type="entry name" value="Ribonuclease H-like"/>
    <property type="match status" value="1"/>
</dbReference>
<dbReference type="GO" id="GO:0015074">
    <property type="term" value="P:DNA integration"/>
    <property type="evidence" value="ECO:0007669"/>
    <property type="project" value="InterPro"/>
</dbReference>
<feature type="domain" description="Integrase catalytic" evidence="3">
    <location>
        <begin position="1"/>
        <end position="70"/>
    </location>
</feature>
<evidence type="ECO:0000259" key="3">
    <source>
        <dbReference type="PROSITE" id="PS50994"/>
    </source>
</evidence>
<dbReference type="InterPro" id="IPR050951">
    <property type="entry name" value="Retrovirus_Pol_polyprotein"/>
</dbReference>
<sequence>MQHRVASPYHPQTGGHTERYNRTLCDMLSKYVNERHSDWDKKLPSMLFAYRTAVHDSTKKSPFFLVYGRQARLPIDLDLPSELDANESPEDVLKRRCDAFIDLNCTREEAAANIRKAQKKQKRNHDKRASKTDFEIGDLVLVHNTRKTTRKGGKLEKKWNGPYEIREVMQKGTYRLNGLKNAVNGSRLKLYLIRGGFQGKSEDGNKRRKKNEEEEKKPEKKEEKPQHEFFESKSDEEQYVPKEDRRRGSYECSDSDSDTIIIGEEEDVTLINFFPITGEWQTENCDKFDLTVKNVHDSGRGRKIKITSEPTKVACMRGDGNCLFRTFSFVLSGVQSFHKTVREKIVSYMEENNDVFSRIENTPMEKYLSASKMKNPGTWGTELEIIAFASMCNTPVHVYCSAGHGEYKWLVYKPAIGQSLYNHSVYLQNIYGHFEPVLDVREEVYTRTP</sequence>
<dbReference type="PANTHER" id="PTHR37984">
    <property type="entry name" value="PROTEIN CBG26694"/>
    <property type="match status" value="1"/>
</dbReference>
<dbReference type="InterPro" id="IPR001584">
    <property type="entry name" value="Integrase_cat-core"/>
</dbReference>
<evidence type="ECO:0000256" key="1">
    <source>
        <dbReference type="SAM" id="MobiDB-lite"/>
    </source>
</evidence>
<dbReference type="EMBL" id="VSWD01000010">
    <property type="protein sequence ID" value="KAK3089940.1"/>
    <property type="molecule type" value="Genomic_DNA"/>
</dbReference>
<feature type="compositionally biased region" description="Basic and acidic residues" evidence="1">
    <location>
        <begin position="200"/>
        <end position="249"/>
    </location>
</feature>
<dbReference type="Gene3D" id="3.90.70.80">
    <property type="match status" value="1"/>
</dbReference>
<dbReference type="InterPro" id="IPR036397">
    <property type="entry name" value="RNaseH_sf"/>
</dbReference>
<dbReference type="InterPro" id="IPR003323">
    <property type="entry name" value="OTU_dom"/>
</dbReference>
<dbReference type="PROSITE" id="PS50802">
    <property type="entry name" value="OTU"/>
    <property type="match status" value="1"/>
</dbReference>
<evidence type="ECO:0000259" key="2">
    <source>
        <dbReference type="PROSITE" id="PS50802"/>
    </source>
</evidence>
<dbReference type="PANTHER" id="PTHR37984:SF5">
    <property type="entry name" value="PROTEIN NYNRIN-LIKE"/>
    <property type="match status" value="1"/>
</dbReference>
<dbReference type="InterPro" id="IPR012337">
    <property type="entry name" value="RNaseH-like_sf"/>
</dbReference>
<dbReference type="InterPro" id="IPR038765">
    <property type="entry name" value="Papain-like_cys_pep_sf"/>
</dbReference>
<evidence type="ECO:0000313" key="5">
    <source>
        <dbReference type="Proteomes" id="UP001186944"/>
    </source>
</evidence>
<gene>
    <name evidence="4" type="ORF">FSP39_007803</name>
</gene>
<dbReference type="CDD" id="cd22755">
    <property type="entry name" value="OTU_CeDUB-like"/>
    <property type="match status" value="1"/>
</dbReference>
<evidence type="ECO:0008006" key="6">
    <source>
        <dbReference type="Google" id="ProtNLM"/>
    </source>
</evidence>
<dbReference type="Proteomes" id="UP001186944">
    <property type="component" value="Unassembled WGS sequence"/>
</dbReference>
<organism evidence="4 5">
    <name type="scientific">Pinctada imbricata</name>
    <name type="common">Atlantic pearl-oyster</name>
    <name type="synonym">Pinctada martensii</name>
    <dbReference type="NCBI Taxonomy" id="66713"/>
    <lineage>
        <taxon>Eukaryota</taxon>
        <taxon>Metazoa</taxon>
        <taxon>Spiralia</taxon>
        <taxon>Lophotrochozoa</taxon>
        <taxon>Mollusca</taxon>
        <taxon>Bivalvia</taxon>
        <taxon>Autobranchia</taxon>
        <taxon>Pteriomorphia</taxon>
        <taxon>Pterioida</taxon>
        <taxon>Pterioidea</taxon>
        <taxon>Pteriidae</taxon>
        <taxon>Pinctada</taxon>
    </lineage>
</organism>
<comment type="caution">
    <text evidence="4">The sequence shown here is derived from an EMBL/GenBank/DDBJ whole genome shotgun (WGS) entry which is preliminary data.</text>
</comment>
<feature type="region of interest" description="Disordered" evidence="1">
    <location>
        <begin position="200"/>
        <end position="256"/>
    </location>
</feature>